<evidence type="ECO:0000259" key="1">
    <source>
        <dbReference type="PROSITE" id="PS50011"/>
    </source>
</evidence>
<dbReference type="EMBL" id="JAGMWT010000001">
    <property type="protein sequence ID" value="KAH7139163.1"/>
    <property type="molecule type" value="Genomic_DNA"/>
</dbReference>
<dbReference type="GO" id="GO:0004674">
    <property type="term" value="F:protein serine/threonine kinase activity"/>
    <property type="evidence" value="ECO:0007669"/>
    <property type="project" value="TreeGrafter"/>
</dbReference>
<dbReference type="InterPro" id="IPR008271">
    <property type="entry name" value="Ser/Thr_kinase_AS"/>
</dbReference>
<dbReference type="AlphaFoldDB" id="A0A9P9EKJ4"/>
<dbReference type="PROSITE" id="PS50011">
    <property type="entry name" value="PROTEIN_KINASE_DOM"/>
    <property type="match status" value="1"/>
</dbReference>
<keyword evidence="3" id="KW-1185">Reference proteome</keyword>
<dbReference type="PROSITE" id="PS00108">
    <property type="entry name" value="PROTEIN_KINASE_ST"/>
    <property type="match status" value="1"/>
</dbReference>
<dbReference type="PANTHER" id="PTHR44167">
    <property type="entry name" value="OVARIAN-SPECIFIC SERINE/THREONINE-PROTEIN KINASE LOK-RELATED"/>
    <property type="match status" value="1"/>
</dbReference>
<feature type="domain" description="Protein kinase" evidence="1">
    <location>
        <begin position="133"/>
        <end position="415"/>
    </location>
</feature>
<proteinExistence type="predicted"/>
<reference evidence="2" key="1">
    <citation type="journal article" date="2021" name="Nat. Commun.">
        <title>Genetic determinants of endophytism in the Arabidopsis root mycobiome.</title>
        <authorList>
            <person name="Mesny F."/>
            <person name="Miyauchi S."/>
            <person name="Thiergart T."/>
            <person name="Pickel B."/>
            <person name="Atanasova L."/>
            <person name="Karlsson M."/>
            <person name="Huettel B."/>
            <person name="Barry K.W."/>
            <person name="Haridas S."/>
            <person name="Chen C."/>
            <person name="Bauer D."/>
            <person name="Andreopoulos W."/>
            <person name="Pangilinan J."/>
            <person name="LaButti K."/>
            <person name="Riley R."/>
            <person name="Lipzen A."/>
            <person name="Clum A."/>
            <person name="Drula E."/>
            <person name="Henrissat B."/>
            <person name="Kohler A."/>
            <person name="Grigoriev I.V."/>
            <person name="Martin F.M."/>
            <person name="Hacquard S."/>
        </authorList>
    </citation>
    <scope>NUCLEOTIDE SEQUENCE</scope>
    <source>
        <strain evidence="2">MPI-CAGE-CH-0243</strain>
    </source>
</reference>
<dbReference type="PANTHER" id="PTHR44167:SF24">
    <property type="entry name" value="SERINE_THREONINE-PROTEIN KINASE CHK2"/>
    <property type="match status" value="1"/>
</dbReference>
<dbReference type="GO" id="GO:0044773">
    <property type="term" value="P:mitotic DNA damage checkpoint signaling"/>
    <property type="evidence" value="ECO:0007669"/>
    <property type="project" value="TreeGrafter"/>
</dbReference>
<dbReference type="Proteomes" id="UP000700596">
    <property type="component" value="Unassembled WGS sequence"/>
</dbReference>
<dbReference type="SMART" id="SM00220">
    <property type="entry name" value="S_TKc"/>
    <property type="match status" value="1"/>
</dbReference>
<dbReference type="GO" id="GO:0005524">
    <property type="term" value="F:ATP binding"/>
    <property type="evidence" value="ECO:0007669"/>
    <property type="project" value="InterPro"/>
</dbReference>
<dbReference type="GO" id="GO:0005634">
    <property type="term" value="C:nucleus"/>
    <property type="evidence" value="ECO:0007669"/>
    <property type="project" value="TreeGrafter"/>
</dbReference>
<comment type="caution">
    <text evidence="2">The sequence shown here is derived from an EMBL/GenBank/DDBJ whole genome shotgun (WGS) entry which is preliminary data.</text>
</comment>
<evidence type="ECO:0000313" key="2">
    <source>
        <dbReference type="EMBL" id="KAH7139163.1"/>
    </source>
</evidence>
<keyword evidence="2" id="KW-0808">Transferase</keyword>
<dbReference type="Pfam" id="PF00069">
    <property type="entry name" value="Pkinase"/>
    <property type="match status" value="1"/>
</dbReference>
<sequence length="616" mass="70100">MTTNEDVLETRRQEWLQYLASSPTQIEVPRLWMQQFPDLADIQQIAGILLPIDIWNDKERFSLSWKLLEKFSSQGITDLWLPIPRQTLKYLIRDPVIEKEIANAQEAILDTEWPNLPIDGAPHLSLEDGEDVFPPGKILGEGGFSIVDQTTLAKNGTLCARKKIGRTKQFKAQKQVIDGFRREIEIMKQIVHHHCVRLVASYTDPDTLAILCTPVADTDLAAFLDLEVLNREQSELLYRGFGCLTSALCYIHSKNIRHKDMKPQNILIHGDNLLLTDFGFSLDFSDDSVSTTTGRPSNWTARYAAPETLQHESRSRSADIWGLGCILFEMISRLLGFRLSEIKAFWKRTGDGHPSFALNDEARESWYNQLVNNGTIADKKLLPLLSIIDLMLSINRSFRPSGEIIMTKFRDLDFFFPRESKLVRDCCQGQQLAIDGSWYLQNWSSRHLPVGYRFFEALTIGSRVFADVDLRIFSKSSFWKGSTNFQSLTDFFLDPQMLINACAKLNPISNPTGELFRNISDGKRHAELNLFLNSLMCMAYINLPFDTHHIRPLANVLPKSCRVHLVFASVCLPNSPYTGSSFYAMSWTEQSSGDWLGDVADHRNSFRNVSSSPMAQ</sequence>
<dbReference type="OrthoDB" id="4062651at2759"/>
<dbReference type="Gene3D" id="1.10.510.10">
    <property type="entry name" value="Transferase(Phosphotransferase) domain 1"/>
    <property type="match status" value="1"/>
</dbReference>
<dbReference type="SUPFAM" id="SSF56112">
    <property type="entry name" value="Protein kinase-like (PK-like)"/>
    <property type="match status" value="1"/>
</dbReference>
<dbReference type="CDD" id="cd00180">
    <property type="entry name" value="PKc"/>
    <property type="match status" value="1"/>
</dbReference>
<accession>A0A9P9EKJ4</accession>
<gene>
    <name evidence="2" type="ORF">B0J11DRAFT_501329</name>
</gene>
<name>A0A9P9EKJ4_9PLEO</name>
<dbReference type="InterPro" id="IPR011009">
    <property type="entry name" value="Kinase-like_dom_sf"/>
</dbReference>
<evidence type="ECO:0000313" key="3">
    <source>
        <dbReference type="Proteomes" id="UP000700596"/>
    </source>
</evidence>
<protein>
    <submittedName>
        <fullName evidence="2">Kinase-like domain-containing protein</fullName>
    </submittedName>
</protein>
<dbReference type="InterPro" id="IPR000719">
    <property type="entry name" value="Prot_kinase_dom"/>
</dbReference>
<dbReference type="Gene3D" id="3.30.200.20">
    <property type="entry name" value="Phosphorylase Kinase, domain 1"/>
    <property type="match status" value="1"/>
</dbReference>
<keyword evidence="2" id="KW-0418">Kinase</keyword>
<organism evidence="2 3">
    <name type="scientific">Dendryphion nanum</name>
    <dbReference type="NCBI Taxonomy" id="256645"/>
    <lineage>
        <taxon>Eukaryota</taxon>
        <taxon>Fungi</taxon>
        <taxon>Dikarya</taxon>
        <taxon>Ascomycota</taxon>
        <taxon>Pezizomycotina</taxon>
        <taxon>Dothideomycetes</taxon>
        <taxon>Pleosporomycetidae</taxon>
        <taxon>Pleosporales</taxon>
        <taxon>Torulaceae</taxon>
        <taxon>Dendryphion</taxon>
    </lineage>
</organism>